<evidence type="ECO:0000313" key="2">
    <source>
        <dbReference type="Proteomes" id="UP000007735"/>
    </source>
</evidence>
<dbReference type="AlphaFoldDB" id="G9A603"/>
<accession>G9A603</accession>
<dbReference type="Proteomes" id="UP000007735">
    <property type="component" value="Chromosome"/>
</dbReference>
<dbReference type="EMBL" id="HE616890">
    <property type="protein sequence ID" value="CCE98313.1"/>
    <property type="molecule type" value="Genomic_DNA"/>
</dbReference>
<dbReference type="KEGG" id="sfh:SFHH103_03822"/>
<gene>
    <name evidence="1" type="ordered locus">SFHH103_03822</name>
</gene>
<reference evidence="1 2" key="1">
    <citation type="journal article" date="2012" name="J. Bacteriol.">
        <title>Genome sequence of the soybean symbiont Sinorhizobium fredii HH103.</title>
        <authorList>
            <person name="Weidner S."/>
            <person name="Becker A."/>
            <person name="Bonilla I."/>
            <person name="Jaenicke S."/>
            <person name="Lloret J."/>
            <person name="Margaret I."/>
            <person name="Puhler A."/>
            <person name="Ruiz-Sainz J.E."/>
            <person name="Schneiker-Bekel S."/>
            <person name="Szczepanowski R."/>
            <person name="Vinardell J.M."/>
            <person name="Zehner S."/>
            <person name="Gottfert M."/>
        </authorList>
    </citation>
    <scope>NUCLEOTIDE SEQUENCE [LARGE SCALE GENOMIC DNA]</scope>
    <source>
        <strain evidence="1 2">HH103</strain>
    </source>
</reference>
<sequence>MQTYNLLLHLLPETHMRRGLVLNRPEPSPPF</sequence>
<proteinExistence type="predicted"/>
<name>G9A603_SINF1</name>
<organism evidence="1 2">
    <name type="scientific">Sinorhizobium fredii (strain HH103)</name>
    <dbReference type="NCBI Taxonomy" id="1117943"/>
    <lineage>
        <taxon>Bacteria</taxon>
        <taxon>Pseudomonadati</taxon>
        <taxon>Pseudomonadota</taxon>
        <taxon>Alphaproteobacteria</taxon>
        <taxon>Hyphomicrobiales</taxon>
        <taxon>Rhizobiaceae</taxon>
        <taxon>Sinorhizobium/Ensifer group</taxon>
        <taxon>Sinorhizobium</taxon>
    </lineage>
</organism>
<dbReference type="HOGENOM" id="CLU_3398116_0_0_5"/>
<protein>
    <submittedName>
        <fullName evidence="1">Uncharacterized protein</fullName>
    </submittedName>
</protein>
<evidence type="ECO:0000313" key="1">
    <source>
        <dbReference type="EMBL" id="CCE98313.1"/>
    </source>
</evidence>